<sequence>MRVMWRWTMYLDVFTSAPSVDAVPLLRGRISVSVPATVLWNRARSGRSIWSCNTVDTEEEKTIRTKAVLNPSSLK</sequence>
<protein>
    <submittedName>
        <fullName evidence="1">Uncharacterized protein</fullName>
    </submittedName>
</protein>
<dbReference type="EMBL" id="MU154622">
    <property type="protein sequence ID" value="KAF9491304.1"/>
    <property type="molecule type" value="Genomic_DNA"/>
</dbReference>
<evidence type="ECO:0000313" key="1">
    <source>
        <dbReference type="EMBL" id="KAF9491304.1"/>
    </source>
</evidence>
<reference evidence="1" key="1">
    <citation type="submission" date="2020-11" db="EMBL/GenBank/DDBJ databases">
        <authorList>
            <consortium name="DOE Joint Genome Institute"/>
            <person name="Ahrendt S."/>
            <person name="Riley R."/>
            <person name="Andreopoulos W."/>
            <person name="Labutti K."/>
            <person name="Pangilinan J."/>
            <person name="Ruiz-Duenas F.J."/>
            <person name="Barrasa J.M."/>
            <person name="Sanchez-Garcia M."/>
            <person name="Camarero S."/>
            <person name="Miyauchi S."/>
            <person name="Serrano A."/>
            <person name="Linde D."/>
            <person name="Babiker R."/>
            <person name="Drula E."/>
            <person name="Ayuso-Fernandez I."/>
            <person name="Pacheco R."/>
            <person name="Padilla G."/>
            <person name="Ferreira P."/>
            <person name="Barriuso J."/>
            <person name="Kellner H."/>
            <person name="Castanera R."/>
            <person name="Alfaro M."/>
            <person name="Ramirez L."/>
            <person name="Pisabarro A.G."/>
            <person name="Kuo A."/>
            <person name="Tritt A."/>
            <person name="Lipzen A."/>
            <person name="He G."/>
            <person name="Yan M."/>
            <person name="Ng V."/>
            <person name="Cullen D."/>
            <person name="Martin F."/>
            <person name="Rosso M.-N."/>
            <person name="Henrissat B."/>
            <person name="Hibbett D."/>
            <person name="Martinez A.T."/>
            <person name="Grigoriev I.V."/>
        </authorList>
    </citation>
    <scope>NUCLEOTIDE SEQUENCE</scope>
    <source>
        <strain evidence="1">ATCC 90797</strain>
    </source>
</reference>
<gene>
    <name evidence="1" type="ORF">BDN71DRAFT_1453007</name>
</gene>
<dbReference type="Proteomes" id="UP000807025">
    <property type="component" value="Unassembled WGS sequence"/>
</dbReference>
<keyword evidence="2" id="KW-1185">Reference proteome</keyword>
<evidence type="ECO:0000313" key="2">
    <source>
        <dbReference type="Proteomes" id="UP000807025"/>
    </source>
</evidence>
<proteinExistence type="predicted"/>
<comment type="caution">
    <text evidence="1">The sequence shown here is derived from an EMBL/GenBank/DDBJ whole genome shotgun (WGS) entry which is preliminary data.</text>
</comment>
<accession>A0A9P6DC14</accession>
<dbReference type="AlphaFoldDB" id="A0A9P6DC14"/>
<name>A0A9P6DC14_PLEER</name>
<organism evidence="1 2">
    <name type="scientific">Pleurotus eryngii</name>
    <name type="common">Boletus of the steppes</name>
    <dbReference type="NCBI Taxonomy" id="5323"/>
    <lineage>
        <taxon>Eukaryota</taxon>
        <taxon>Fungi</taxon>
        <taxon>Dikarya</taxon>
        <taxon>Basidiomycota</taxon>
        <taxon>Agaricomycotina</taxon>
        <taxon>Agaricomycetes</taxon>
        <taxon>Agaricomycetidae</taxon>
        <taxon>Agaricales</taxon>
        <taxon>Pleurotineae</taxon>
        <taxon>Pleurotaceae</taxon>
        <taxon>Pleurotus</taxon>
    </lineage>
</organism>